<sequence>MTRPNPSFDLTVEDVDLIETALSQSQKILSQRHLSYEHGAHIEGGANQEKVVRTGETLSRIQNLLGRLQMQKGGGTPAAGLS</sequence>
<gene>
    <name evidence="1" type="ORF">KUV26_04975</name>
</gene>
<dbReference type="Proteomes" id="UP000766629">
    <property type="component" value="Unassembled WGS sequence"/>
</dbReference>
<comment type="caution">
    <text evidence="1">The sequence shown here is derived from an EMBL/GenBank/DDBJ whole genome shotgun (WGS) entry which is preliminary data.</text>
</comment>
<accession>A0ABS7NC54</accession>
<name>A0ABS7NC54_9RHOB</name>
<dbReference type="EMBL" id="JAHVJA010000002">
    <property type="protein sequence ID" value="MBY6138783.1"/>
    <property type="molecule type" value="Genomic_DNA"/>
</dbReference>
<evidence type="ECO:0000313" key="1">
    <source>
        <dbReference type="EMBL" id="MBY6138783.1"/>
    </source>
</evidence>
<organism evidence="1 2">
    <name type="scientific">Leisingera daeponensis</name>
    <dbReference type="NCBI Taxonomy" id="405746"/>
    <lineage>
        <taxon>Bacteria</taxon>
        <taxon>Pseudomonadati</taxon>
        <taxon>Pseudomonadota</taxon>
        <taxon>Alphaproteobacteria</taxon>
        <taxon>Rhodobacterales</taxon>
        <taxon>Roseobacteraceae</taxon>
        <taxon>Leisingera</taxon>
    </lineage>
</organism>
<protein>
    <submittedName>
        <fullName evidence="1">Uncharacterized protein</fullName>
    </submittedName>
</protein>
<dbReference type="RefSeq" id="WP_222507561.1">
    <property type="nucleotide sequence ID" value="NZ_JAHVJA010000002.1"/>
</dbReference>
<proteinExistence type="predicted"/>
<reference evidence="1 2" key="1">
    <citation type="submission" date="2021-06" db="EMBL/GenBank/DDBJ databases">
        <title>50 bacteria genomes isolated from Dapeng, Shenzhen, China.</title>
        <authorList>
            <person name="Zheng W."/>
            <person name="Yu S."/>
            <person name="Huang Y."/>
        </authorList>
    </citation>
    <scope>NUCLEOTIDE SEQUENCE [LARGE SCALE GENOMIC DNA]</scope>
    <source>
        <strain evidence="1 2">DP1N14-2</strain>
    </source>
</reference>
<evidence type="ECO:0000313" key="2">
    <source>
        <dbReference type="Proteomes" id="UP000766629"/>
    </source>
</evidence>
<keyword evidence="2" id="KW-1185">Reference proteome</keyword>